<evidence type="ECO:0000259" key="9">
    <source>
        <dbReference type="Pfam" id="PF02397"/>
    </source>
</evidence>
<dbReference type="NCBIfam" id="TIGR03025">
    <property type="entry name" value="EPS_sugtrans"/>
    <property type="match status" value="1"/>
</dbReference>
<feature type="domain" description="Bacterial sugar transferase" evidence="9">
    <location>
        <begin position="323"/>
        <end position="511"/>
    </location>
</feature>
<reference evidence="10 11" key="1">
    <citation type="submission" date="2015-01" db="EMBL/GenBank/DDBJ databases">
        <title>Ahrensia donghaiensis sp. nov., a novel dimethylsulphoniopropionate-cleavage bacterium isolated from seawater and emended descriptions of the genus Ahrensia and Ahrensia kielensis.</title>
        <authorList>
            <person name="Liu J."/>
        </authorList>
    </citation>
    <scope>NUCLEOTIDE SEQUENCE [LARGE SCALE GENOMIC DNA]</scope>
    <source>
        <strain evidence="10 11">LZD062</strain>
    </source>
</reference>
<evidence type="ECO:0000256" key="1">
    <source>
        <dbReference type="ARBA" id="ARBA00004141"/>
    </source>
</evidence>
<feature type="transmembrane region" description="Helical" evidence="8">
    <location>
        <begin position="159"/>
        <end position="178"/>
    </location>
</feature>
<accession>A0A0M9GNP3</accession>
<dbReference type="NCBIfam" id="TIGR03023">
    <property type="entry name" value="WcaJ_sugtrans"/>
    <property type="match status" value="1"/>
</dbReference>
<keyword evidence="4 8" id="KW-0812">Transmembrane</keyword>
<dbReference type="InterPro" id="IPR003362">
    <property type="entry name" value="Bact_transf"/>
</dbReference>
<dbReference type="Gene3D" id="3.40.50.720">
    <property type="entry name" value="NAD(P)-binding Rossmann-like Domain"/>
    <property type="match status" value="1"/>
</dbReference>
<dbReference type="InterPro" id="IPR017475">
    <property type="entry name" value="EPS_sugar_tfrase"/>
</dbReference>
<dbReference type="Pfam" id="PF13727">
    <property type="entry name" value="CoA_binding_3"/>
    <property type="match status" value="1"/>
</dbReference>
<dbReference type="Pfam" id="PF02397">
    <property type="entry name" value="Bac_transf"/>
    <property type="match status" value="1"/>
</dbReference>
<comment type="caution">
    <text evidence="10">The sequence shown here is derived from an EMBL/GenBank/DDBJ whole genome shotgun (WGS) entry which is preliminary data.</text>
</comment>
<feature type="transmembrane region" description="Helical" evidence="8">
    <location>
        <begin position="88"/>
        <end position="106"/>
    </location>
</feature>
<evidence type="ECO:0000256" key="6">
    <source>
        <dbReference type="ARBA" id="ARBA00023136"/>
    </source>
</evidence>
<evidence type="ECO:0000256" key="7">
    <source>
        <dbReference type="ARBA" id="ARBA00023169"/>
    </source>
</evidence>
<dbReference type="STRING" id="1514904.SU32_06745"/>
<dbReference type="PATRIC" id="fig|1514904.3.peg.3381"/>
<dbReference type="PANTHER" id="PTHR30576">
    <property type="entry name" value="COLANIC BIOSYNTHESIS UDP-GLUCOSE LIPID CARRIER TRANSFERASE"/>
    <property type="match status" value="1"/>
</dbReference>
<comment type="subcellular location">
    <subcellularLocation>
        <location evidence="1">Membrane</location>
        <topology evidence="1">Multi-pass membrane protein</topology>
    </subcellularLocation>
</comment>
<name>A0A0M9GNP3_9HYPH</name>
<dbReference type="Proteomes" id="UP000038011">
    <property type="component" value="Unassembled WGS sequence"/>
</dbReference>
<dbReference type="PANTHER" id="PTHR30576:SF0">
    <property type="entry name" value="UNDECAPRENYL-PHOSPHATE N-ACETYLGALACTOSAMINYL 1-PHOSPHATE TRANSFERASE-RELATED"/>
    <property type="match status" value="1"/>
</dbReference>
<feature type="transmembrane region" description="Helical" evidence="8">
    <location>
        <begin position="127"/>
        <end position="147"/>
    </location>
</feature>
<dbReference type="GO" id="GO:0016780">
    <property type="term" value="F:phosphotransferase activity, for other substituted phosphate groups"/>
    <property type="evidence" value="ECO:0007669"/>
    <property type="project" value="TreeGrafter"/>
</dbReference>
<dbReference type="AlphaFoldDB" id="A0A0M9GNP3"/>
<sequence length="518" mass="59111">MNNMDPKEKYSRTAVANYDDGEMLVVKPGKLNDLAARIAAEYRADTVSPAMLTGFMRLGELLVLFAIGITIMFVYVGIKWEPMAGGMFWQYVISSAVGALLAVGFFQALDLYQTSALRRSFRTFPKVILGWTATFSILLIGAFFLKISEDFSRVWLGSWYLSGVIFLFIERLLLNFCVRRWGRNGVMERRAVIVGGGKPAEKLIRSIEQQADNDIRICGLFDDRDDLRSPPVVAGYPKLGNIEELVEFSRRARISMLIVALPLDAENRVLAMLKKLWVLPVDIRLSAHSNNLRFRPRTYSYVGNIPMFDIFDRPIRDWDSVAKRAFDVFFSLLGITLLSPIMLGTYLAVKLTSKGPAIFVQERHGFNNEIIRVFKFRSMYVDQQDVTARKAVTKGDPRVTPVGRFIRKTSIDELPQFFNALRGDLSLVGPRPHAVHAQTREKLYGEVVDGYFARHRVKPGVTGWAQINGWRGEIDHDDKIKMRTECDLYYIENWSLMFDLRILFMTPISLFTKSDNAY</sequence>
<evidence type="ECO:0000256" key="4">
    <source>
        <dbReference type="ARBA" id="ARBA00022692"/>
    </source>
</evidence>
<evidence type="ECO:0000256" key="2">
    <source>
        <dbReference type="ARBA" id="ARBA00006464"/>
    </source>
</evidence>
<comment type="similarity">
    <text evidence="2">Belongs to the bacterial sugar transferase family.</text>
</comment>
<dbReference type="GO" id="GO:0000271">
    <property type="term" value="P:polysaccharide biosynthetic process"/>
    <property type="evidence" value="ECO:0007669"/>
    <property type="project" value="UniProtKB-KW"/>
</dbReference>
<evidence type="ECO:0000256" key="3">
    <source>
        <dbReference type="ARBA" id="ARBA00022679"/>
    </source>
</evidence>
<dbReference type="RefSeq" id="WP_053998593.1">
    <property type="nucleotide sequence ID" value="NZ_JXMU01000008.1"/>
</dbReference>
<dbReference type="EMBL" id="JXMU01000008">
    <property type="protein sequence ID" value="KPB01766.1"/>
    <property type="molecule type" value="Genomic_DNA"/>
</dbReference>
<keyword evidence="5 8" id="KW-1133">Transmembrane helix</keyword>
<keyword evidence="7" id="KW-0270">Exopolysaccharide synthesis</keyword>
<proteinExistence type="inferred from homology"/>
<feature type="transmembrane region" description="Helical" evidence="8">
    <location>
        <begin position="58"/>
        <end position="76"/>
    </location>
</feature>
<keyword evidence="3 10" id="KW-0808">Transferase</keyword>
<dbReference type="GO" id="GO:0016020">
    <property type="term" value="C:membrane"/>
    <property type="evidence" value="ECO:0007669"/>
    <property type="project" value="UniProtKB-SubCell"/>
</dbReference>
<evidence type="ECO:0000256" key="8">
    <source>
        <dbReference type="SAM" id="Phobius"/>
    </source>
</evidence>
<evidence type="ECO:0000313" key="10">
    <source>
        <dbReference type="EMBL" id="KPB01766.1"/>
    </source>
</evidence>
<organism evidence="10 11">
    <name type="scientific">Ahrensia marina</name>
    <dbReference type="NCBI Taxonomy" id="1514904"/>
    <lineage>
        <taxon>Bacteria</taxon>
        <taxon>Pseudomonadati</taxon>
        <taxon>Pseudomonadota</taxon>
        <taxon>Alphaproteobacteria</taxon>
        <taxon>Hyphomicrobiales</taxon>
        <taxon>Ahrensiaceae</taxon>
        <taxon>Ahrensia</taxon>
    </lineage>
</organism>
<feature type="transmembrane region" description="Helical" evidence="8">
    <location>
        <begin position="328"/>
        <end position="349"/>
    </location>
</feature>
<keyword evidence="6 8" id="KW-0472">Membrane</keyword>
<dbReference type="InterPro" id="IPR017473">
    <property type="entry name" value="Undecaprenyl-P_gluc_Ptfrase"/>
</dbReference>
<keyword evidence="11" id="KW-1185">Reference proteome</keyword>
<dbReference type="OrthoDB" id="9808602at2"/>
<gene>
    <name evidence="10" type="ORF">SU32_06745</name>
</gene>
<protein>
    <submittedName>
        <fullName evidence="10">UDP-phosphate glucose phosphotransferase</fullName>
    </submittedName>
</protein>
<evidence type="ECO:0000256" key="5">
    <source>
        <dbReference type="ARBA" id="ARBA00022989"/>
    </source>
</evidence>
<evidence type="ECO:0000313" key="11">
    <source>
        <dbReference type="Proteomes" id="UP000038011"/>
    </source>
</evidence>